<dbReference type="GO" id="GO:0000978">
    <property type="term" value="F:RNA polymerase II cis-regulatory region sequence-specific DNA binding"/>
    <property type="evidence" value="ECO:0007669"/>
    <property type="project" value="TreeGrafter"/>
</dbReference>
<dbReference type="InterPro" id="IPR052795">
    <property type="entry name" value="RREB1"/>
</dbReference>
<dbReference type="PANTHER" id="PTHR46451">
    <property type="entry name" value="RAS-RESPONSIVE ELEMENT-BINDING PROTEIN 1"/>
    <property type="match status" value="1"/>
</dbReference>
<feature type="compositionally biased region" description="Polar residues" evidence="2">
    <location>
        <begin position="20"/>
        <end position="42"/>
    </location>
</feature>
<feature type="region of interest" description="Disordered" evidence="2">
    <location>
        <begin position="352"/>
        <end position="492"/>
    </location>
</feature>
<dbReference type="Proteomes" id="UP000276133">
    <property type="component" value="Unassembled WGS sequence"/>
</dbReference>
<comment type="caution">
    <text evidence="4">The sequence shown here is derived from an EMBL/GenBank/DDBJ whole genome shotgun (WGS) entry which is preliminary data.</text>
</comment>
<protein>
    <submittedName>
        <fullName evidence="4">Ras-responsive element-binding 1-like</fullName>
    </submittedName>
</protein>
<feature type="compositionally biased region" description="Polar residues" evidence="2">
    <location>
        <begin position="480"/>
        <end position="489"/>
    </location>
</feature>
<keyword evidence="1" id="KW-0863">Zinc-finger</keyword>
<feature type="region of interest" description="Disordered" evidence="2">
    <location>
        <begin position="82"/>
        <end position="121"/>
    </location>
</feature>
<feature type="compositionally biased region" description="Polar residues" evidence="2">
    <location>
        <begin position="88"/>
        <end position="104"/>
    </location>
</feature>
<feature type="compositionally biased region" description="Basic and acidic residues" evidence="2">
    <location>
        <begin position="392"/>
        <end position="430"/>
    </location>
</feature>
<keyword evidence="5" id="KW-1185">Reference proteome</keyword>
<feature type="domain" description="C2H2-type" evidence="3">
    <location>
        <begin position="582"/>
        <end position="604"/>
    </location>
</feature>
<sequence>MESKVKLGIDSKSMRKKATNTKQSSSAQSVENESVNSDKSSVKNAQTIAAAFNSESPKSEIYTIDFSNNKKVNSDRMDEIIDPDEQDNFSTSTQSSTSVLNNVSMEPDSLENSKLEDSNDSLADTIAQVASGSISSDTKKIIEDKQNEMIMKSKLKKEIIQIPSNVDEDSKNSKSPRLKQTKTQGEDDSSSATAAVDAAASSLLSTMNSKSNSKPKLGFLTHKNMSSKRKRLLTLKSKIEFLRAKKLKKNSEKDTEKGEGQETDEQNDHDPMRTCLICKLEMNQDVLNEHVMKHFYETAKCCSCTKVSSNPANFVVHILTHLPPQFYCVKCDKWYRQGVLYKRHKQECSRVEMDDQPMMSTRQKRKSSVDSIAQQCPTETKRRRGPPSRLRVGVEDTKPDTLDSMDKRRPGRPKKSDEMDDKPASVDLKRKYGKKNTIMDANRKKGLRSFGKKSEPKGSRLKRRGTNQDSDLEWIETDSKSNATESLSEVDNFDEVVVSDMEEESQDESKAKSIALTGILAESGVTSANGGGTLANAIASLALKPNMDLTSLSTYKVKIQPTRPKNTKPSTPSKSSNNLANFECPECDKKFVSYFGLVQHYDQHPNLSVYCQQCDIEFENHYGLVVHNSSVHQIVESQYLKNKLKQAKKDEPAGLDSAMMSMPSIMTRTSRLNTDTHKNSHFAKPSHLLEVKTSGFADLALIDFSCVNFPRIAQTMCELWPRKIANQSDQPLHHYQCDKCGFFFPCSASLKLHNSKKYCCKLFMTNSKFGEYEKSVNEIVAQIEDRLEPMVDLDNEATRDEFMSWFGLVNRDKLGELSAEQTLLDNLRSQMLDVNHGFRQDLDRWKLTHSSPDDPDQSSSKIHLKPFVNLARPLLLRSKKFKRSTHKFVVMSKSDSRAAHVPKTMFTKPFFSATTSGNFSAASKKVEEKKAKSGSPILEEKEKSVKVEEVRGGEKMPEPPKLTKLSAPLAKPVAKPVAKLPNSVKAPIVQIPTQCSSANSSRLASASGMSFPSFRPIMPKLLPINNQSTALTSPPPVIPKLRKHSPKAKLVPKPVLKPIAPKPDSPVRNTDAKSLLKCKFCMECWAAAKPGRSERGQNKAATLAARPAAKNLDREVGRPKHRRTARCTAKLKTDGHFGGQFLIKRNEKFSNITYKSLTSNQEK</sequence>
<evidence type="ECO:0000313" key="5">
    <source>
        <dbReference type="Proteomes" id="UP000276133"/>
    </source>
</evidence>
<dbReference type="AlphaFoldDB" id="A0A3M7R7T7"/>
<evidence type="ECO:0000313" key="4">
    <source>
        <dbReference type="EMBL" id="RNA19682.1"/>
    </source>
</evidence>
<keyword evidence="1" id="KW-0479">Metal-binding</keyword>
<gene>
    <name evidence="4" type="ORF">BpHYR1_030491</name>
</gene>
<dbReference type="SUPFAM" id="SSF57667">
    <property type="entry name" value="beta-beta-alpha zinc fingers"/>
    <property type="match status" value="1"/>
</dbReference>
<proteinExistence type="predicted"/>
<dbReference type="PROSITE" id="PS00028">
    <property type="entry name" value="ZINC_FINGER_C2H2_1"/>
    <property type="match status" value="2"/>
</dbReference>
<name>A0A3M7R7T7_BRAPC</name>
<feature type="compositionally biased region" description="Basic and acidic residues" evidence="2">
    <location>
        <begin position="1"/>
        <end position="13"/>
    </location>
</feature>
<feature type="compositionally biased region" description="Basic and acidic residues" evidence="2">
    <location>
        <begin position="938"/>
        <end position="958"/>
    </location>
</feature>
<dbReference type="GO" id="GO:0001228">
    <property type="term" value="F:DNA-binding transcription activator activity, RNA polymerase II-specific"/>
    <property type="evidence" value="ECO:0007669"/>
    <property type="project" value="TreeGrafter"/>
</dbReference>
<feature type="region of interest" description="Disordered" evidence="2">
    <location>
        <begin position="929"/>
        <end position="964"/>
    </location>
</feature>
<dbReference type="PROSITE" id="PS50157">
    <property type="entry name" value="ZINC_FINGER_C2H2_2"/>
    <property type="match status" value="1"/>
</dbReference>
<dbReference type="GO" id="GO:0008270">
    <property type="term" value="F:zinc ion binding"/>
    <property type="evidence" value="ECO:0007669"/>
    <property type="project" value="UniProtKB-KW"/>
</dbReference>
<dbReference type="EMBL" id="REGN01003995">
    <property type="protein sequence ID" value="RNA19682.1"/>
    <property type="molecule type" value="Genomic_DNA"/>
</dbReference>
<dbReference type="InterPro" id="IPR036236">
    <property type="entry name" value="Znf_C2H2_sf"/>
</dbReference>
<feature type="region of interest" description="Disordered" evidence="2">
    <location>
        <begin position="161"/>
        <end position="194"/>
    </location>
</feature>
<dbReference type="OrthoDB" id="10046288at2759"/>
<feature type="region of interest" description="Disordered" evidence="2">
    <location>
        <begin position="249"/>
        <end position="268"/>
    </location>
</feature>
<organism evidence="4 5">
    <name type="scientific">Brachionus plicatilis</name>
    <name type="common">Marine rotifer</name>
    <name type="synonym">Brachionus muelleri</name>
    <dbReference type="NCBI Taxonomy" id="10195"/>
    <lineage>
        <taxon>Eukaryota</taxon>
        <taxon>Metazoa</taxon>
        <taxon>Spiralia</taxon>
        <taxon>Gnathifera</taxon>
        <taxon>Rotifera</taxon>
        <taxon>Eurotatoria</taxon>
        <taxon>Monogononta</taxon>
        <taxon>Pseudotrocha</taxon>
        <taxon>Ploima</taxon>
        <taxon>Brachionidae</taxon>
        <taxon>Brachionus</taxon>
    </lineage>
</organism>
<dbReference type="STRING" id="10195.A0A3M7R7T7"/>
<dbReference type="Gene3D" id="3.30.160.60">
    <property type="entry name" value="Classic Zinc Finger"/>
    <property type="match status" value="1"/>
</dbReference>
<dbReference type="SMART" id="SM00355">
    <property type="entry name" value="ZnF_C2H2"/>
    <property type="match status" value="6"/>
</dbReference>
<evidence type="ECO:0000256" key="2">
    <source>
        <dbReference type="SAM" id="MobiDB-lite"/>
    </source>
</evidence>
<accession>A0A3M7R7T7</accession>
<keyword evidence="1" id="KW-0862">Zinc</keyword>
<feature type="region of interest" description="Disordered" evidence="2">
    <location>
        <begin position="1"/>
        <end position="42"/>
    </location>
</feature>
<reference evidence="4 5" key="1">
    <citation type="journal article" date="2018" name="Sci. Rep.">
        <title>Genomic signatures of local adaptation to the degree of environmental predictability in rotifers.</title>
        <authorList>
            <person name="Franch-Gras L."/>
            <person name="Hahn C."/>
            <person name="Garcia-Roger E.M."/>
            <person name="Carmona M.J."/>
            <person name="Serra M."/>
            <person name="Gomez A."/>
        </authorList>
    </citation>
    <scope>NUCLEOTIDE SEQUENCE [LARGE SCALE GENOMIC DNA]</scope>
    <source>
        <strain evidence="4">HYR1</strain>
    </source>
</reference>
<evidence type="ECO:0000256" key="1">
    <source>
        <dbReference type="PROSITE-ProRule" id="PRU00042"/>
    </source>
</evidence>
<evidence type="ECO:0000259" key="3">
    <source>
        <dbReference type="PROSITE" id="PS50157"/>
    </source>
</evidence>
<feature type="compositionally biased region" description="Polar residues" evidence="2">
    <location>
        <begin position="369"/>
        <end position="378"/>
    </location>
</feature>
<dbReference type="InterPro" id="IPR013087">
    <property type="entry name" value="Znf_C2H2_type"/>
</dbReference>
<dbReference type="GO" id="GO:0005634">
    <property type="term" value="C:nucleus"/>
    <property type="evidence" value="ECO:0007669"/>
    <property type="project" value="TreeGrafter"/>
</dbReference>
<dbReference type="PANTHER" id="PTHR46451:SF1">
    <property type="entry name" value="RAS-RESPONSIVE ELEMENT-BINDING PROTEIN 1"/>
    <property type="match status" value="1"/>
</dbReference>